<keyword evidence="3" id="KW-0833">Ubl conjugation pathway</keyword>
<evidence type="ECO:0000256" key="3">
    <source>
        <dbReference type="ARBA" id="ARBA00022786"/>
    </source>
</evidence>
<evidence type="ECO:0000313" key="5">
    <source>
        <dbReference type="Proteomes" id="UP000002899"/>
    </source>
</evidence>
<dbReference type="RefSeq" id="XP_012648054.1">
    <property type="nucleotide sequence ID" value="XM_012792600.1"/>
</dbReference>
<dbReference type="KEGG" id="bmic:BMR1_02g01420"/>
<dbReference type="Gene3D" id="3.10.110.10">
    <property type="entry name" value="Ubiquitin Conjugating Enzyme"/>
    <property type="match status" value="1"/>
</dbReference>
<name>I7IQ35_BABMR</name>
<dbReference type="Pfam" id="PF08694">
    <property type="entry name" value="UFC1"/>
    <property type="match status" value="1"/>
</dbReference>
<dbReference type="VEuPathDB" id="PiroplasmaDB:BMR1_02g01420"/>
<dbReference type="InterPro" id="IPR016135">
    <property type="entry name" value="UBQ-conjugating_enzyme/RWD"/>
</dbReference>
<dbReference type="PANTHER" id="PTHR12921">
    <property type="entry name" value="UBIQUITIN-FOLD MODIFIER-CONJUGATING ENZYME 1"/>
    <property type="match status" value="1"/>
</dbReference>
<accession>I7IQ35</accession>
<proteinExistence type="inferred from homology"/>
<organism evidence="4 5">
    <name type="scientific">Babesia microti (strain RI)</name>
    <dbReference type="NCBI Taxonomy" id="1133968"/>
    <lineage>
        <taxon>Eukaryota</taxon>
        <taxon>Sar</taxon>
        <taxon>Alveolata</taxon>
        <taxon>Apicomplexa</taxon>
        <taxon>Aconoidasida</taxon>
        <taxon>Piroplasmida</taxon>
        <taxon>Babesiidae</taxon>
        <taxon>Babesia</taxon>
    </lineage>
</organism>
<gene>
    <name evidence="4" type="ORF">BMR1_02g01420</name>
</gene>
<dbReference type="InterPro" id="IPR014806">
    <property type="entry name" value="Ufc1"/>
</dbReference>
<reference evidence="4 5" key="3">
    <citation type="journal article" date="2016" name="Sci. Rep.">
        <title>Genome-wide diversity and gene expression profiling of Babesia microti isolates identify polymorphic genes that mediate host-pathogen interactions.</title>
        <authorList>
            <person name="Silva J.C."/>
            <person name="Cornillot E."/>
            <person name="McCracken C."/>
            <person name="Usmani-Brown S."/>
            <person name="Dwivedi A."/>
            <person name="Ifeonu O.O."/>
            <person name="Crabtree J."/>
            <person name="Gotia H.T."/>
            <person name="Virji A.Z."/>
            <person name="Reynes C."/>
            <person name="Colinge J."/>
            <person name="Kumar V."/>
            <person name="Lawres L."/>
            <person name="Pazzi J.E."/>
            <person name="Pablo J.V."/>
            <person name="Hung C."/>
            <person name="Brancato J."/>
            <person name="Kumari P."/>
            <person name="Orvis J."/>
            <person name="Tretina K."/>
            <person name="Chibucos M."/>
            <person name="Ott S."/>
            <person name="Sadzewicz L."/>
            <person name="Sengamalay N."/>
            <person name="Shetty A.C."/>
            <person name="Su Q."/>
            <person name="Tallon L."/>
            <person name="Fraser C.M."/>
            <person name="Frutos R."/>
            <person name="Molina D.M."/>
            <person name="Krause P.J."/>
            <person name="Ben Mamoun C."/>
        </authorList>
    </citation>
    <scope>NUCLEOTIDE SEQUENCE [LARGE SCALE GENOMIC DNA]</scope>
    <source>
        <strain evidence="4 5">RI</strain>
    </source>
</reference>
<dbReference type="PANTHER" id="PTHR12921:SF0">
    <property type="entry name" value="UBIQUITIN-FOLD MODIFIER-CONJUGATING ENZYME 1"/>
    <property type="match status" value="1"/>
</dbReference>
<reference evidence="4 5" key="2">
    <citation type="journal article" date="2013" name="PLoS ONE">
        <title>Whole genome mapping and re-organization of the nuclear and mitochondrial genomes of Babesia microti isolates.</title>
        <authorList>
            <person name="Cornillot E."/>
            <person name="Dassouli A."/>
            <person name="Garg A."/>
            <person name="Pachikara N."/>
            <person name="Randazzo S."/>
            <person name="Depoix D."/>
            <person name="Carcy B."/>
            <person name="Delbecq S."/>
            <person name="Frutos R."/>
            <person name="Silva J.C."/>
            <person name="Sutton R."/>
            <person name="Krause P.J."/>
            <person name="Mamoun C.B."/>
        </authorList>
    </citation>
    <scope>NUCLEOTIDE SEQUENCE [LARGE SCALE GENOMIC DNA]</scope>
    <source>
        <strain evidence="4 5">RI</strain>
    </source>
</reference>
<reference evidence="4 5" key="1">
    <citation type="journal article" date="2012" name="Nucleic Acids Res.">
        <title>Sequencing of the smallest Apicomplexan genome from the human pathogen Babesia microti.</title>
        <authorList>
            <person name="Cornillot E."/>
            <person name="Hadj-Kaddour K."/>
            <person name="Dassouli A."/>
            <person name="Noel B."/>
            <person name="Ranwez V."/>
            <person name="Vacherie B."/>
            <person name="Augagneur Y."/>
            <person name="Bres V."/>
            <person name="Duclos A."/>
            <person name="Randazzo S."/>
            <person name="Carcy B."/>
            <person name="Debierre-Grockiego F."/>
            <person name="Delbecq S."/>
            <person name="Moubri-Menage K."/>
            <person name="Shams-Eldin H."/>
            <person name="Usmani-Brown S."/>
            <person name="Bringaud F."/>
            <person name="Wincker P."/>
            <person name="Vivares C.P."/>
            <person name="Schwarz R.T."/>
            <person name="Schetters T.P."/>
            <person name="Krause P.J."/>
            <person name="Gorenflot A."/>
            <person name="Berry V."/>
            <person name="Barbe V."/>
            <person name="Ben Mamoun C."/>
        </authorList>
    </citation>
    <scope>NUCLEOTIDE SEQUENCE [LARGE SCALE GENOMIC DNA]</scope>
    <source>
        <strain evidence="4 5">RI</strain>
    </source>
</reference>
<dbReference type="GO" id="GO:1990592">
    <property type="term" value="P:protein K69-linked ufmylation"/>
    <property type="evidence" value="ECO:0007669"/>
    <property type="project" value="TreeGrafter"/>
</dbReference>
<keyword evidence="5" id="KW-1185">Reference proteome</keyword>
<dbReference type="GO" id="GO:0061657">
    <property type="term" value="F:UFM1 conjugating enzyme activity"/>
    <property type="evidence" value="ECO:0007669"/>
    <property type="project" value="InterPro"/>
</dbReference>
<evidence type="ECO:0000313" key="4">
    <source>
        <dbReference type="EMBL" id="CCF73445.1"/>
    </source>
</evidence>
<dbReference type="Proteomes" id="UP000002899">
    <property type="component" value="Chromosome II"/>
</dbReference>
<dbReference type="CDD" id="cd11686">
    <property type="entry name" value="UBCc_UFC1"/>
    <property type="match status" value="1"/>
</dbReference>
<dbReference type="OMA" id="LWQKNVP"/>
<dbReference type="EMBL" id="FO082872">
    <property type="protein sequence ID" value="CCF73445.1"/>
    <property type="molecule type" value="Genomic_DNA"/>
</dbReference>
<evidence type="ECO:0000256" key="1">
    <source>
        <dbReference type="ARBA" id="ARBA00008451"/>
    </source>
</evidence>
<dbReference type="SUPFAM" id="SSF54495">
    <property type="entry name" value="UBC-like"/>
    <property type="match status" value="1"/>
</dbReference>
<dbReference type="AlphaFoldDB" id="I7IQ35"/>
<protein>
    <recommendedName>
        <fullName evidence="2">Ubiquitin-fold modifier-conjugating enzyme 1</fullName>
    </recommendedName>
</protein>
<evidence type="ECO:0000256" key="2">
    <source>
        <dbReference type="ARBA" id="ARBA00013306"/>
    </source>
</evidence>
<dbReference type="OrthoDB" id="10256182at2759"/>
<sequence>MDTINIIPLCSVRAGPIDDRNKWEERLKEEYMSLISYVEFNKKNNCDWFYIEGDEKGSLWQGTCWHTYENRRYTFKIFLDIPDTYPDAPPDIRIPQIDGMTAKMYKGGSICLDAHFAPIWQKNSPKYGIAHSLSLGLAPWLAAEIPHMIFRGLL</sequence>
<dbReference type="GeneID" id="24424070"/>
<comment type="similarity">
    <text evidence="1">Belongs to the ubiquitin-conjugating enzyme family. UFC1 subfamily.</text>
</comment>
<dbReference type="GO" id="GO:0005737">
    <property type="term" value="C:cytoplasm"/>
    <property type="evidence" value="ECO:0007669"/>
    <property type="project" value="TreeGrafter"/>
</dbReference>